<comment type="caution">
    <text evidence="4">The sequence shown here is derived from an EMBL/GenBank/DDBJ whole genome shotgun (WGS) entry which is preliminary data.</text>
</comment>
<dbReference type="NCBIfam" id="TIGR00040">
    <property type="entry name" value="yfcE"/>
    <property type="match status" value="1"/>
</dbReference>
<feature type="domain" description="Calcineurin-like phosphoesterase" evidence="3">
    <location>
        <begin position="1"/>
        <end position="146"/>
    </location>
</feature>
<proteinExistence type="inferred from homology"/>
<dbReference type="GO" id="GO:0046872">
    <property type="term" value="F:metal ion binding"/>
    <property type="evidence" value="ECO:0007669"/>
    <property type="project" value="UniProtKB-KW"/>
</dbReference>
<name>A0A8J2ZX00_9BACL</name>
<dbReference type="RefSeq" id="WP_188497700.1">
    <property type="nucleotide sequence ID" value="NZ_BMFV01000018.1"/>
</dbReference>
<evidence type="ECO:0000256" key="2">
    <source>
        <dbReference type="RuleBase" id="RU362039"/>
    </source>
</evidence>
<dbReference type="Proteomes" id="UP000656813">
    <property type="component" value="Unassembled WGS sequence"/>
</dbReference>
<evidence type="ECO:0000256" key="1">
    <source>
        <dbReference type="ARBA" id="ARBA00008950"/>
    </source>
</evidence>
<dbReference type="InterPro" id="IPR029052">
    <property type="entry name" value="Metallo-depent_PP-like"/>
</dbReference>
<dbReference type="Pfam" id="PF12850">
    <property type="entry name" value="Metallophos_2"/>
    <property type="match status" value="1"/>
</dbReference>
<evidence type="ECO:0000313" key="4">
    <source>
        <dbReference type="EMBL" id="GGH83672.1"/>
    </source>
</evidence>
<dbReference type="AlphaFoldDB" id="A0A8J2ZX00"/>
<reference evidence="4" key="1">
    <citation type="journal article" date="2014" name="Int. J. Syst. Evol. Microbiol.">
        <title>Complete genome sequence of Corynebacterium casei LMG S-19264T (=DSM 44701T), isolated from a smear-ripened cheese.</title>
        <authorList>
            <consortium name="US DOE Joint Genome Institute (JGI-PGF)"/>
            <person name="Walter F."/>
            <person name="Albersmeier A."/>
            <person name="Kalinowski J."/>
            <person name="Ruckert C."/>
        </authorList>
    </citation>
    <scope>NUCLEOTIDE SEQUENCE</scope>
    <source>
        <strain evidence="4">CGMCC 1.12777</strain>
    </source>
</reference>
<accession>A0A8J2ZX00</accession>
<dbReference type="SUPFAM" id="SSF56300">
    <property type="entry name" value="Metallo-dependent phosphatases"/>
    <property type="match status" value="1"/>
</dbReference>
<dbReference type="GO" id="GO:0016787">
    <property type="term" value="F:hydrolase activity"/>
    <property type="evidence" value="ECO:0007669"/>
    <property type="project" value="UniProtKB-UniRule"/>
</dbReference>
<dbReference type="InterPro" id="IPR000979">
    <property type="entry name" value="Phosphodiesterase_MJ0936/Vps29"/>
</dbReference>
<dbReference type="PANTHER" id="PTHR11124">
    <property type="entry name" value="VACUOLAR SORTING PROTEIN VPS29"/>
    <property type="match status" value="1"/>
</dbReference>
<dbReference type="Gene3D" id="3.60.21.10">
    <property type="match status" value="1"/>
</dbReference>
<protein>
    <recommendedName>
        <fullName evidence="2">Phosphoesterase</fullName>
        <ecNumber evidence="2">3.1.4.-</ecNumber>
    </recommendedName>
</protein>
<keyword evidence="2" id="KW-0479">Metal-binding</keyword>
<evidence type="ECO:0000313" key="5">
    <source>
        <dbReference type="Proteomes" id="UP000656813"/>
    </source>
</evidence>
<organism evidence="4 5">
    <name type="scientific">Pullulanibacillus pueri</name>
    <dbReference type="NCBI Taxonomy" id="1437324"/>
    <lineage>
        <taxon>Bacteria</taxon>
        <taxon>Bacillati</taxon>
        <taxon>Bacillota</taxon>
        <taxon>Bacilli</taxon>
        <taxon>Bacillales</taxon>
        <taxon>Sporolactobacillaceae</taxon>
        <taxon>Pullulanibacillus</taxon>
    </lineage>
</organism>
<comment type="similarity">
    <text evidence="1 2">Belongs to the metallophosphoesterase superfamily. YfcE family.</text>
</comment>
<dbReference type="EC" id="3.1.4.-" evidence="2"/>
<keyword evidence="5" id="KW-1185">Reference proteome</keyword>
<comment type="cofactor">
    <cofactor evidence="2">
        <name>a divalent metal cation</name>
        <dbReference type="ChEBI" id="CHEBI:60240"/>
    </cofactor>
</comment>
<evidence type="ECO:0000259" key="3">
    <source>
        <dbReference type="Pfam" id="PF12850"/>
    </source>
</evidence>
<dbReference type="InterPro" id="IPR024654">
    <property type="entry name" value="Calcineurin-like_PHP_lpxH"/>
</dbReference>
<gene>
    <name evidence="4" type="primary">ysnB</name>
    <name evidence="4" type="ORF">GCM10007096_24970</name>
</gene>
<reference evidence="4" key="2">
    <citation type="submission" date="2020-09" db="EMBL/GenBank/DDBJ databases">
        <authorList>
            <person name="Sun Q."/>
            <person name="Zhou Y."/>
        </authorList>
    </citation>
    <scope>NUCLEOTIDE SEQUENCE</scope>
    <source>
        <strain evidence="4">CGMCC 1.12777</strain>
    </source>
</reference>
<sequence length="173" mass="19311">MKLLVVSDSHGLENELQIISERHPEAEMLIHCGDSELEMTHLAMTGYQGVAGNCDWPGAGYPNDRIIDLEDGAMKVFVTHGHLYNVKMTEMNLIYKAEEVGANLVCFGHTHYAGSEQTNGMIVLNPGSIRMPRGRKEPTYALLDWDRSKRQLSLEFYTPKGEKVSALGAVYQL</sequence>
<dbReference type="EMBL" id="BMFV01000018">
    <property type="protein sequence ID" value="GGH83672.1"/>
    <property type="molecule type" value="Genomic_DNA"/>
</dbReference>